<dbReference type="Proteomes" id="UP000094455">
    <property type="component" value="Unassembled WGS sequence"/>
</dbReference>
<keyword evidence="1" id="KW-0472">Membrane</keyword>
<dbReference type="Pfam" id="PF09796">
    <property type="entry name" value="QCR10"/>
    <property type="match status" value="1"/>
</dbReference>
<sequence length="77" mass="8542">MAYISGPVLKHAATLGGFHVKNVIAYVPVLAFWGAAAGAGVATFTDNWPLFQKTFYQKIPFIGNHWVHNVDPEDTYY</sequence>
<dbReference type="OrthoDB" id="2391627at2759"/>
<dbReference type="GO" id="GO:0006122">
    <property type="term" value="P:mitochondrial electron transport, ubiquinol to cytochrome c"/>
    <property type="evidence" value="ECO:0007669"/>
    <property type="project" value="EnsemblFungi"/>
</dbReference>
<dbReference type="GO" id="GO:0008121">
    <property type="term" value="F:quinol-cytochrome-c reductase activity"/>
    <property type="evidence" value="ECO:0007669"/>
    <property type="project" value="EnsemblFungi"/>
</dbReference>
<feature type="transmembrane region" description="Helical" evidence="1">
    <location>
        <begin position="23"/>
        <end position="44"/>
    </location>
</feature>
<evidence type="ECO:0000313" key="2">
    <source>
        <dbReference type="EMBL" id="ODQ48410.1"/>
    </source>
</evidence>
<evidence type="ECO:0008006" key="4">
    <source>
        <dbReference type="Google" id="ProtNLM"/>
    </source>
</evidence>
<keyword evidence="1" id="KW-1133">Transmembrane helix</keyword>
<dbReference type="GO" id="GO:0045275">
    <property type="term" value="C:respiratory chain complex III"/>
    <property type="evidence" value="ECO:0007669"/>
    <property type="project" value="EnsemblFungi"/>
</dbReference>
<dbReference type="AlphaFoldDB" id="A0A1E3NQN0"/>
<dbReference type="GeneID" id="30176856"/>
<gene>
    <name evidence="2" type="ORF">PICMEDRAFT_13987</name>
</gene>
<dbReference type="RefSeq" id="XP_019019523.1">
    <property type="nucleotide sequence ID" value="XM_019160169.1"/>
</dbReference>
<dbReference type="PANTHER" id="PTHR28254:SF1">
    <property type="entry name" value="CYTOCHROME B-C1 COMPLEX SUBUNIT 10, MITOCHONDRIAL"/>
    <property type="match status" value="1"/>
</dbReference>
<reference evidence="2 3" key="1">
    <citation type="journal article" date="2016" name="Proc. Natl. Acad. Sci. U.S.A.">
        <title>Comparative genomics of biotechnologically important yeasts.</title>
        <authorList>
            <person name="Riley R."/>
            <person name="Haridas S."/>
            <person name="Wolfe K.H."/>
            <person name="Lopes M.R."/>
            <person name="Hittinger C.T."/>
            <person name="Goeker M."/>
            <person name="Salamov A.A."/>
            <person name="Wisecaver J.H."/>
            <person name="Long T.M."/>
            <person name="Calvey C.H."/>
            <person name="Aerts A.L."/>
            <person name="Barry K.W."/>
            <person name="Choi C."/>
            <person name="Clum A."/>
            <person name="Coughlan A.Y."/>
            <person name="Deshpande S."/>
            <person name="Douglass A.P."/>
            <person name="Hanson S.J."/>
            <person name="Klenk H.-P."/>
            <person name="LaButti K.M."/>
            <person name="Lapidus A."/>
            <person name="Lindquist E.A."/>
            <person name="Lipzen A.M."/>
            <person name="Meier-Kolthoff J.P."/>
            <person name="Ohm R.A."/>
            <person name="Otillar R.P."/>
            <person name="Pangilinan J.L."/>
            <person name="Peng Y."/>
            <person name="Rokas A."/>
            <person name="Rosa C.A."/>
            <person name="Scheuner C."/>
            <person name="Sibirny A.A."/>
            <person name="Slot J.C."/>
            <person name="Stielow J.B."/>
            <person name="Sun H."/>
            <person name="Kurtzman C.P."/>
            <person name="Blackwell M."/>
            <person name="Grigoriev I.V."/>
            <person name="Jeffries T.W."/>
        </authorList>
    </citation>
    <scope>NUCLEOTIDE SEQUENCE [LARGE SCALE GENOMIC DNA]</scope>
    <source>
        <strain evidence="2 3">NRRL Y-2026</strain>
    </source>
</reference>
<dbReference type="STRING" id="763406.A0A1E3NQN0"/>
<dbReference type="PANTHER" id="PTHR28254">
    <property type="entry name" value="CYTOCHROME B-C1 COMPLEX SUBUNIT 10"/>
    <property type="match status" value="1"/>
</dbReference>
<protein>
    <recommendedName>
        <fullName evidence="4">Cytochrome b-c1 complex subunit 10</fullName>
    </recommendedName>
</protein>
<proteinExistence type="predicted"/>
<name>A0A1E3NQN0_9ASCO</name>
<evidence type="ECO:0000256" key="1">
    <source>
        <dbReference type="SAM" id="Phobius"/>
    </source>
</evidence>
<keyword evidence="3" id="KW-1185">Reference proteome</keyword>
<organism evidence="2 3">
    <name type="scientific">Pichia membranifaciens NRRL Y-2026</name>
    <dbReference type="NCBI Taxonomy" id="763406"/>
    <lineage>
        <taxon>Eukaryota</taxon>
        <taxon>Fungi</taxon>
        <taxon>Dikarya</taxon>
        <taxon>Ascomycota</taxon>
        <taxon>Saccharomycotina</taxon>
        <taxon>Pichiomycetes</taxon>
        <taxon>Pichiales</taxon>
        <taxon>Pichiaceae</taxon>
        <taxon>Pichia</taxon>
    </lineage>
</organism>
<keyword evidence="1" id="KW-0812">Transmembrane</keyword>
<dbReference type="Gene3D" id="1.20.5.220">
    <property type="match status" value="1"/>
</dbReference>
<dbReference type="InterPro" id="IPR019182">
    <property type="entry name" value="Cytochrome_b-c1_su10_fun"/>
</dbReference>
<dbReference type="EMBL" id="KV454001">
    <property type="protein sequence ID" value="ODQ48410.1"/>
    <property type="molecule type" value="Genomic_DNA"/>
</dbReference>
<evidence type="ECO:0000313" key="3">
    <source>
        <dbReference type="Proteomes" id="UP000094455"/>
    </source>
</evidence>
<dbReference type="GO" id="GO:0005743">
    <property type="term" value="C:mitochondrial inner membrane"/>
    <property type="evidence" value="ECO:0007669"/>
    <property type="project" value="EnsemblFungi"/>
</dbReference>
<accession>A0A1E3NQN0</accession>